<dbReference type="GO" id="GO:0004358">
    <property type="term" value="F:L-glutamate N-acetyltransferase activity, acting on acetyl-L-ornithine as donor"/>
    <property type="evidence" value="ECO:0007669"/>
    <property type="project" value="UniProtKB-UniRule"/>
</dbReference>
<evidence type="ECO:0000256" key="3">
    <source>
        <dbReference type="ARBA" id="ARBA00022571"/>
    </source>
</evidence>
<dbReference type="UniPathway" id="UPA00068">
    <property type="reaction ID" value="UER00106"/>
</dbReference>
<keyword evidence="9" id="KW-0511">Multifunctional enzyme</keyword>
<evidence type="ECO:0000256" key="1">
    <source>
        <dbReference type="ARBA" id="ARBA00006774"/>
    </source>
</evidence>
<evidence type="ECO:0000256" key="9">
    <source>
        <dbReference type="HAMAP-Rule" id="MF_01106"/>
    </source>
</evidence>
<comment type="similarity">
    <text evidence="1 9">Belongs to the ArgJ family.</text>
</comment>
<dbReference type="InterPro" id="IPR002813">
    <property type="entry name" value="Arg_biosynth_ArgJ"/>
</dbReference>
<evidence type="ECO:0000256" key="8">
    <source>
        <dbReference type="ARBA" id="ARBA00049439"/>
    </source>
</evidence>
<comment type="pathway">
    <text evidence="9">Amino-acid biosynthesis; L-arginine biosynthesis; N(2)-acetyl-L-ornithine from L-glutamate: step 1/4.</text>
</comment>
<dbReference type="GO" id="GO:0006526">
    <property type="term" value="P:L-arginine biosynthetic process"/>
    <property type="evidence" value="ECO:0007669"/>
    <property type="project" value="UniProtKB-UniRule"/>
</dbReference>
<dbReference type="KEGG" id="ebh:BSEPE_1061"/>
<feature type="active site" description="Nucleophile" evidence="9">
    <location>
        <position position="198"/>
    </location>
</feature>
<dbReference type="FunFam" id="3.10.20.340:FF:000001">
    <property type="entry name" value="Arginine biosynthesis bifunctional protein ArgJ, chloroplastic"/>
    <property type="match status" value="1"/>
</dbReference>
<feature type="site" description="Cleavage; by autolysis" evidence="9">
    <location>
        <begin position="197"/>
        <end position="198"/>
    </location>
</feature>
<feature type="binding site" evidence="9">
    <location>
        <position position="161"/>
    </location>
    <ligand>
        <name>substrate</name>
    </ligand>
</feature>
<organism evidence="10 11">
    <name type="scientific">endosymbiont of Bathymodiolus septemdierum str. Myojin knoll</name>
    <dbReference type="NCBI Taxonomy" id="1303921"/>
    <lineage>
        <taxon>Bacteria</taxon>
        <taxon>Pseudomonadati</taxon>
        <taxon>Pseudomonadota</taxon>
        <taxon>Gammaproteobacteria</taxon>
        <taxon>sulfur-oxidizing symbionts</taxon>
    </lineage>
</organism>
<protein>
    <recommendedName>
        <fullName evidence="9">Arginine biosynthesis bifunctional protein ArgJ</fullName>
    </recommendedName>
    <domain>
        <recommendedName>
            <fullName evidence="9">Glutamate N-acetyltransferase</fullName>
            <ecNumber evidence="9">2.3.1.35</ecNumber>
        </recommendedName>
        <alternativeName>
            <fullName evidence="9">Ornithine acetyltransferase</fullName>
            <shortName evidence="9">OATase</shortName>
        </alternativeName>
        <alternativeName>
            <fullName evidence="9">Ornithine transacetylase</fullName>
        </alternativeName>
    </domain>
    <domain>
        <recommendedName>
            <fullName evidence="9">Amino-acid acetyltransferase</fullName>
            <ecNumber evidence="9">2.3.1.1</ecNumber>
        </recommendedName>
        <alternativeName>
            <fullName evidence="9">N-acetylglutamate synthase</fullName>
            <shortName evidence="9">AGSase</shortName>
        </alternativeName>
    </domain>
    <component>
        <recommendedName>
            <fullName evidence="9">Arginine biosynthesis bifunctional protein ArgJ alpha chain</fullName>
        </recommendedName>
    </component>
    <component>
        <recommendedName>
            <fullName evidence="9">Arginine biosynthesis bifunctional protein ArgJ beta chain</fullName>
        </recommendedName>
    </component>
</protein>
<feature type="binding site" evidence="9">
    <location>
        <position position="404"/>
    </location>
    <ligand>
        <name>substrate</name>
    </ligand>
</feature>
<keyword evidence="7 9" id="KW-0012">Acyltransferase</keyword>
<dbReference type="NCBIfam" id="TIGR00120">
    <property type="entry name" value="ArgJ"/>
    <property type="match status" value="1"/>
</dbReference>
<dbReference type="NCBIfam" id="NF003802">
    <property type="entry name" value="PRK05388.1"/>
    <property type="match status" value="1"/>
</dbReference>
<dbReference type="Gene3D" id="3.60.70.12">
    <property type="entry name" value="L-amino peptidase D-ALA esterase/amidase"/>
    <property type="match status" value="1"/>
</dbReference>
<dbReference type="GO" id="GO:0006592">
    <property type="term" value="P:ornithine biosynthetic process"/>
    <property type="evidence" value="ECO:0007669"/>
    <property type="project" value="TreeGrafter"/>
</dbReference>
<comment type="catalytic activity">
    <reaction evidence="8 9">
        <text>N(2)-acetyl-L-ornithine + L-glutamate = N-acetyl-L-glutamate + L-ornithine</text>
        <dbReference type="Rhea" id="RHEA:15349"/>
        <dbReference type="ChEBI" id="CHEBI:29985"/>
        <dbReference type="ChEBI" id="CHEBI:44337"/>
        <dbReference type="ChEBI" id="CHEBI:46911"/>
        <dbReference type="ChEBI" id="CHEBI:57805"/>
        <dbReference type="EC" id="2.3.1.35"/>
    </reaction>
</comment>
<dbReference type="Gene3D" id="3.10.20.340">
    <property type="entry name" value="ArgJ beta chain, C-terminal domain"/>
    <property type="match status" value="1"/>
</dbReference>
<dbReference type="GO" id="GO:0005737">
    <property type="term" value="C:cytoplasm"/>
    <property type="evidence" value="ECO:0007669"/>
    <property type="project" value="UniProtKB-SubCell"/>
</dbReference>
<dbReference type="PANTHER" id="PTHR23100">
    <property type="entry name" value="ARGININE BIOSYNTHESIS BIFUNCTIONAL PROTEIN ARGJ"/>
    <property type="match status" value="1"/>
</dbReference>
<name>A0A0P0USE1_9GAMM</name>
<feature type="binding site" evidence="9">
    <location>
        <position position="198"/>
    </location>
    <ligand>
        <name>substrate</name>
    </ligand>
</feature>
<feature type="binding site" evidence="9">
    <location>
        <position position="409"/>
    </location>
    <ligand>
        <name>substrate</name>
    </ligand>
</feature>
<sequence length="409" mass="43499">METLIKISGVTSAAINAGIKNAQNSSVNLNPKDAEKLDLSIVYLAEKSVTAAVFTQNLFCAAPVLVAKNHLNSDVRALVINSGNANAGTGVASGKKGLDNAYQVCEMVAKSLGIDSEQVLPFSTGVIGQPLPMQCFKNNIATLARQLKNDNLPQVAQAILTTDLVEKTASSQFKVGAKTITISGIAKGSGMIRPDMATMLSFIFTDAKATQTELQECLTKAVNQSFNRITVDGDTSTNDACSLSATGASNVSIGHCLDEFQQALNAVTKSLAHQIIKDGEGATKFVEICVKGGSSKEDCLEVAYTVAHSPLVKTALFASDANWGRILAAVGRSNIASLKVEEVNIYLGKVCIVKRGELSELYTEALGSAEMAKSEIVITIEIGKNETLERVWTTDLSYDYVKINAEYRT</sequence>
<dbReference type="EC" id="2.3.1.1" evidence="9"/>
<dbReference type="Proteomes" id="UP000067399">
    <property type="component" value="Chromosome"/>
</dbReference>
<comment type="pathway">
    <text evidence="9">Amino-acid biosynthesis; L-arginine biosynthesis; L-ornithine and N-acetyl-L-glutamate from L-glutamate and N(2)-acetyl-L-ornithine (cyclic): step 1/1.</text>
</comment>
<reference evidence="10 11" key="1">
    <citation type="journal article" date="2000" name="Mar. Ecol. Prog. Ser.">
        <title>Phylogenetic characterization of endosymbionts in three hydrothermal vent mussels: influence on host distributions.</title>
        <authorList>
            <person name="Fujiwara Y."/>
            <person name="Takai K."/>
            <person name="Uematsu K."/>
            <person name="Tsuchida S."/>
            <person name="Hunt J.C."/>
            <person name="Hashimoto J."/>
        </authorList>
    </citation>
    <scope>NUCLEOTIDE SEQUENCE [LARGE SCALE GENOMIC DNA]</scope>
    <source>
        <strain evidence="10 11">Myojin Knoll</strain>
    </source>
</reference>
<feature type="binding site" evidence="9">
    <location>
        <position position="187"/>
    </location>
    <ligand>
        <name>substrate</name>
    </ligand>
</feature>
<proteinExistence type="inferred from homology"/>
<dbReference type="CDD" id="cd02152">
    <property type="entry name" value="OAT"/>
    <property type="match status" value="1"/>
</dbReference>
<feature type="chain" id="PRO_5023465561" description="Arginine biosynthesis bifunctional protein ArgJ alpha chain" evidence="9">
    <location>
        <begin position="1"/>
        <end position="197"/>
    </location>
</feature>
<evidence type="ECO:0000256" key="4">
    <source>
        <dbReference type="ARBA" id="ARBA00022605"/>
    </source>
</evidence>
<dbReference type="EMBL" id="AP013042">
    <property type="protein sequence ID" value="BAS68052.1"/>
    <property type="molecule type" value="Genomic_DNA"/>
</dbReference>
<dbReference type="Pfam" id="PF01960">
    <property type="entry name" value="ArgJ"/>
    <property type="match status" value="1"/>
</dbReference>
<keyword evidence="4 9" id="KW-0028">Amino-acid biosynthesis</keyword>
<feature type="site" description="Involved in the stabilization of negative charge on the oxyanion by the formation of the oxyanion hole" evidence="9">
    <location>
        <position position="125"/>
    </location>
</feature>
<evidence type="ECO:0000256" key="6">
    <source>
        <dbReference type="ARBA" id="ARBA00022813"/>
    </source>
</evidence>
<feature type="chain" id="PRO_5023465560" description="Arginine biosynthesis bifunctional protein ArgJ beta chain" evidence="9">
    <location>
        <begin position="198"/>
        <end position="409"/>
    </location>
</feature>
<evidence type="ECO:0000313" key="10">
    <source>
        <dbReference type="EMBL" id="BAS68052.1"/>
    </source>
</evidence>
<dbReference type="FunFam" id="3.60.70.12:FF:000001">
    <property type="entry name" value="Arginine biosynthesis bifunctional protein ArgJ, chloroplastic"/>
    <property type="match status" value="1"/>
</dbReference>
<comment type="catalytic activity">
    <reaction evidence="9">
        <text>L-glutamate + acetyl-CoA = N-acetyl-L-glutamate + CoA + H(+)</text>
        <dbReference type="Rhea" id="RHEA:24292"/>
        <dbReference type="ChEBI" id="CHEBI:15378"/>
        <dbReference type="ChEBI" id="CHEBI:29985"/>
        <dbReference type="ChEBI" id="CHEBI:44337"/>
        <dbReference type="ChEBI" id="CHEBI:57287"/>
        <dbReference type="ChEBI" id="CHEBI:57288"/>
        <dbReference type="EC" id="2.3.1.1"/>
    </reaction>
</comment>
<keyword evidence="3 9" id="KW-0055">Arginine biosynthesis</keyword>
<dbReference type="AlphaFoldDB" id="A0A0P0USE1"/>
<gene>
    <name evidence="9 10" type="primary">argJ</name>
    <name evidence="10" type="ORF">BSEPE_1061</name>
</gene>
<dbReference type="EC" id="2.3.1.35" evidence="9"/>
<dbReference type="GO" id="GO:0004042">
    <property type="term" value="F:L-glutamate N-acetyltransferase activity"/>
    <property type="evidence" value="ECO:0007669"/>
    <property type="project" value="UniProtKB-UniRule"/>
</dbReference>
<evidence type="ECO:0000256" key="2">
    <source>
        <dbReference type="ARBA" id="ARBA00011475"/>
    </source>
</evidence>
<feature type="site" description="Involved in the stabilization of negative charge on the oxyanion by the formation of the oxyanion hole" evidence="9">
    <location>
        <position position="124"/>
    </location>
</feature>
<dbReference type="HAMAP" id="MF_01106">
    <property type="entry name" value="ArgJ"/>
    <property type="match status" value="1"/>
</dbReference>
<keyword evidence="6 9" id="KW-0068">Autocatalytic cleavage</keyword>
<keyword evidence="9" id="KW-0963">Cytoplasm</keyword>
<dbReference type="SUPFAM" id="SSF56266">
    <property type="entry name" value="DmpA/ArgJ-like"/>
    <property type="match status" value="1"/>
</dbReference>
<comment type="subunit">
    <text evidence="2 9">Heterotetramer of two alpha and two beta chains.</text>
</comment>
<keyword evidence="5 9" id="KW-0808">Transferase</keyword>
<feature type="binding site" evidence="9">
    <location>
        <position position="280"/>
    </location>
    <ligand>
        <name>substrate</name>
    </ligand>
</feature>
<comment type="function">
    <text evidence="9">Catalyzes two activities which are involved in the cyclic version of arginine biosynthesis: the synthesis of N-acetylglutamate from glutamate and acetyl-CoA as the acetyl donor, and of ornithine by transacetylation between N(2)-acetylornithine and glutamate.</text>
</comment>
<dbReference type="InterPro" id="IPR042195">
    <property type="entry name" value="ArgJ_beta_C"/>
</dbReference>
<keyword evidence="11" id="KW-1185">Reference proteome</keyword>
<dbReference type="STRING" id="1303921.BSEPE_1061"/>
<dbReference type="RefSeq" id="WP_066044878.1">
    <property type="nucleotide sequence ID" value="NZ_AP013042.1"/>
</dbReference>
<accession>A0A0P0USE1</accession>
<dbReference type="InterPro" id="IPR016117">
    <property type="entry name" value="ArgJ-like_dom_sf"/>
</dbReference>
<comment type="subcellular location">
    <subcellularLocation>
        <location evidence="9">Cytoplasm</location>
    </subcellularLocation>
</comment>
<dbReference type="PANTHER" id="PTHR23100:SF0">
    <property type="entry name" value="ARGININE BIOSYNTHESIS BIFUNCTIONAL PROTEIN ARGJ, MITOCHONDRIAL"/>
    <property type="match status" value="1"/>
</dbReference>
<evidence type="ECO:0000256" key="7">
    <source>
        <dbReference type="ARBA" id="ARBA00023315"/>
    </source>
</evidence>
<evidence type="ECO:0000313" key="11">
    <source>
        <dbReference type="Proteomes" id="UP000067399"/>
    </source>
</evidence>
<dbReference type="OrthoDB" id="9804242at2"/>
<reference evidence="10 11" key="2">
    <citation type="journal article" date="2016" name="ISME J.">
        <title>Heterogeneous composition of key metabolic gene clusters in a vent mussel symbiont population.</title>
        <authorList>
            <person name="Ikuta T."/>
            <person name="Takaki Y."/>
            <person name="Nagai Y."/>
            <person name="Shimamura S."/>
            <person name="Tsuda M."/>
            <person name="Kawagucci S."/>
            <person name="Aoki Y."/>
            <person name="Inoue K."/>
            <person name="Teruya M."/>
            <person name="Satou K."/>
            <person name="Teruya K."/>
            <person name="Shimoji M."/>
            <person name="Tamotsu H."/>
            <person name="Hirano T."/>
            <person name="Maruyama T."/>
            <person name="Yoshida T."/>
        </authorList>
    </citation>
    <scope>NUCLEOTIDE SEQUENCE [LARGE SCALE GENOMIC DNA]</scope>
    <source>
        <strain evidence="10 11">Myojin Knoll</strain>
    </source>
</reference>
<evidence type="ECO:0000256" key="5">
    <source>
        <dbReference type="ARBA" id="ARBA00022679"/>
    </source>
</evidence>